<organism evidence="2 3">
    <name type="scientific">Pedobacter gandavensis</name>
    <dbReference type="NCBI Taxonomy" id="2679963"/>
    <lineage>
        <taxon>Bacteria</taxon>
        <taxon>Pseudomonadati</taxon>
        <taxon>Bacteroidota</taxon>
        <taxon>Sphingobacteriia</taxon>
        <taxon>Sphingobacteriales</taxon>
        <taxon>Sphingobacteriaceae</taxon>
        <taxon>Pedobacter</taxon>
    </lineage>
</organism>
<gene>
    <name evidence="2" type="ORF">GM920_12215</name>
</gene>
<dbReference type="EMBL" id="WNXC01000003">
    <property type="protein sequence ID" value="MBB2149668.1"/>
    <property type="molecule type" value="Genomic_DNA"/>
</dbReference>
<accession>A0ABR6EYY5</accession>
<feature type="chain" id="PRO_5045910730" evidence="1">
    <location>
        <begin position="23"/>
        <end position="190"/>
    </location>
</feature>
<protein>
    <submittedName>
        <fullName evidence="2">DUF1579 domain-containing protein</fullName>
    </submittedName>
</protein>
<name>A0ABR6EYY5_9SPHI</name>
<evidence type="ECO:0000313" key="3">
    <source>
        <dbReference type="Proteomes" id="UP000636110"/>
    </source>
</evidence>
<dbReference type="InterPro" id="IPR011473">
    <property type="entry name" value="DUF1579"/>
</dbReference>
<proteinExistence type="predicted"/>
<keyword evidence="3" id="KW-1185">Reference proteome</keyword>
<evidence type="ECO:0000256" key="1">
    <source>
        <dbReference type="SAM" id="SignalP"/>
    </source>
</evidence>
<evidence type="ECO:0000313" key="2">
    <source>
        <dbReference type="EMBL" id="MBB2149668.1"/>
    </source>
</evidence>
<dbReference type="Proteomes" id="UP000636110">
    <property type="component" value="Unassembled WGS sequence"/>
</dbReference>
<dbReference type="Pfam" id="PF07617">
    <property type="entry name" value="DUF1579"/>
    <property type="match status" value="1"/>
</dbReference>
<reference evidence="2 3" key="1">
    <citation type="submission" date="2019-11" db="EMBL/GenBank/DDBJ databases">
        <title>Description of Pedobacter sp. LMG 31462T.</title>
        <authorList>
            <person name="Carlier A."/>
            <person name="Qi S."/>
            <person name="Vandamme P."/>
        </authorList>
    </citation>
    <scope>NUCLEOTIDE SEQUENCE [LARGE SCALE GENOMIC DNA]</scope>
    <source>
        <strain evidence="2 3">LMG 31462</strain>
    </source>
</reference>
<dbReference type="RefSeq" id="WP_182957501.1">
    <property type="nucleotide sequence ID" value="NZ_WNXC01000003.1"/>
</dbReference>
<comment type="caution">
    <text evidence="2">The sequence shown here is derived from an EMBL/GenBank/DDBJ whole genome shotgun (WGS) entry which is preliminary data.</text>
</comment>
<sequence length="190" mass="21444">MKKLTLTVVALLLLAITNRAQAQDDAMMKAWQAYMTPGDVHKMIAKDDGKWDGEVTMWMAPDAPPTKSKSSCTNTMIMGGRYQKSMHVGNMMGMPFEGMGLLGYDNSKKVFVSSWIDNMGTGIMNMEGTWDDANKTINFTGKCVDPMTGKDMDVREVFKFVDKDHQMMEMYCSTDGKEMKTMEIKLSRRK</sequence>
<feature type="signal peptide" evidence="1">
    <location>
        <begin position="1"/>
        <end position="22"/>
    </location>
</feature>
<keyword evidence="1" id="KW-0732">Signal</keyword>